<evidence type="ECO:0000313" key="4">
    <source>
        <dbReference type="Proteomes" id="UP000828390"/>
    </source>
</evidence>
<proteinExistence type="predicted"/>
<reference evidence="3" key="1">
    <citation type="journal article" date="2019" name="bioRxiv">
        <title>The Genome of the Zebra Mussel, Dreissena polymorpha: A Resource for Invasive Species Research.</title>
        <authorList>
            <person name="McCartney M.A."/>
            <person name="Auch B."/>
            <person name="Kono T."/>
            <person name="Mallez S."/>
            <person name="Zhang Y."/>
            <person name="Obille A."/>
            <person name="Becker A."/>
            <person name="Abrahante J.E."/>
            <person name="Garbe J."/>
            <person name="Badalamenti J.P."/>
            <person name="Herman A."/>
            <person name="Mangelson H."/>
            <person name="Liachko I."/>
            <person name="Sullivan S."/>
            <person name="Sone E.D."/>
            <person name="Koren S."/>
            <person name="Silverstein K.A.T."/>
            <person name="Beckman K.B."/>
            <person name="Gohl D.M."/>
        </authorList>
    </citation>
    <scope>NUCLEOTIDE SEQUENCE</scope>
    <source>
        <strain evidence="3">Duluth1</strain>
        <tissue evidence="3">Whole animal</tissue>
    </source>
</reference>
<dbReference type="AlphaFoldDB" id="A0A9D4LZN6"/>
<dbReference type="InterPro" id="IPR021109">
    <property type="entry name" value="Peptidase_aspartic_dom_sf"/>
</dbReference>
<dbReference type="SUPFAM" id="SSF50630">
    <property type="entry name" value="Acid proteases"/>
    <property type="match status" value="1"/>
</dbReference>
<dbReference type="Gene3D" id="2.40.70.10">
    <property type="entry name" value="Acid Proteases"/>
    <property type="match status" value="1"/>
</dbReference>
<evidence type="ECO:0000313" key="3">
    <source>
        <dbReference type="EMBL" id="KAH3866592.1"/>
    </source>
</evidence>
<dbReference type="Proteomes" id="UP000828390">
    <property type="component" value="Unassembled WGS sequence"/>
</dbReference>
<reference evidence="3" key="2">
    <citation type="submission" date="2020-11" db="EMBL/GenBank/DDBJ databases">
        <authorList>
            <person name="McCartney M.A."/>
            <person name="Auch B."/>
            <person name="Kono T."/>
            <person name="Mallez S."/>
            <person name="Becker A."/>
            <person name="Gohl D.M."/>
            <person name="Silverstein K.A.T."/>
            <person name="Koren S."/>
            <person name="Bechman K.B."/>
            <person name="Herman A."/>
            <person name="Abrahante J.E."/>
            <person name="Garbe J."/>
        </authorList>
    </citation>
    <scope>NUCLEOTIDE SEQUENCE</scope>
    <source>
        <strain evidence="3">Duluth1</strain>
        <tissue evidence="3">Whole animal</tissue>
    </source>
</reference>
<dbReference type="PROSITE" id="PS50175">
    <property type="entry name" value="ASP_PROT_RETROV"/>
    <property type="match status" value="1"/>
</dbReference>
<organism evidence="3 4">
    <name type="scientific">Dreissena polymorpha</name>
    <name type="common">Zebra mussel</name>
    <name type="synonym">Mytilus polymorpha</name>
    <dbReference type="NCBI Taxonomy" id="45954"/>
    <lineage>
        <taxon>Eukaryota</taxon>
        <taxon>Metazoa</taxon>
        <taxon>Spiralia</taxon>
        <taxon>Lophotrochozoa</taxon>
        <taxon>Mollusca</taxon>
        <taxon>Bivalvia</taxon>
        <taxon>Autobranchia</taxon>
        <taxon>Heteroconchia</taxon>
        <taxon>Euheterodonta</taxon>
        <taxon>Imparidentia</taxon>
        <taxon>Neoheterodontei</taxon>
        <taxon>Myida</taxon>
        <taxon>Dreissenoidea</taxon>
        <taxon>Dreissenidae</taxon>
        <taxon>Dreissena</taxon>
    </lineage>
</organism>
<comment type="caution">
    <text evidence="3">The sequence shown here is derived from an EMBL/GenBank/DDBJ whole genome shotgun (WGS) entry which is preliminary data.</text>
</comment>
<name>A0A9D4LZN6_DREPO</name>
<dbReference type="InterPro" id="IPR034122">
    <property type="entry name" value="Retropepsin-like_bacterial"/>
</dbReference>
<dbReference type="CDD" id="cd05483">
    <property type="entry name" value="retropepsin_like_bacteria"/>
    <property type="match status" value="1"/>
</dbReference>
<accession>A0A9D4LZN6</accession>
<dbReference type="Pfam" id="PF13975">
    <property type="entry name" value="gag-asp_proteas"/>
    <property type="match status" value="1"/>
</dbReference>
<dbReference type="GO" id="GO:0006508">
    <property type="term" value="P:proteolysis"/>
    <property type="evidence" value="ECO:0007669"/>
    <property type="project" value="InterPro"/>
</dbReference>
<dbReference type="InterPro" id="IPR001995">
    <property type="entry name" value="Peptidase_A2_cat"/>
</dbReference>
<dbReference type="InterPro" id="IPR001969">
    <property type="entry name" value="Aspartic_peptidase_AS"/>
</dbReference>
<gene>
    <name evidence="3" type="ORF">DPMN_029689</name>
</gene>
<evidence type="ECO:0000256" key="1">
    <source>
        <dbReference type="ARBA" id="ARBA00022801"/>
    </source>
</evidence>
<evidence type="ECO:0000259" key="2">
    <source>
        <dbReference type="PROSITE" id="PS50175"/>
    </source>
</evidence>
<dbReference type="PROSITE" id="PS00141">
    <property type="entry name" value="ASP_PROTEASE"/>
    <property type="match status" value="1"/>
</dbReference>
<sequence length="173" mass="18186">MEPTKKGATGFKHAGGFSRAQREVLLEEVKNSVEGNEKRTEVSEVKADAACLGVKDGKVLRTGIYIKGLIGKTPVTFTADTGASRTVVSSRVYDQLSPEDKPVLKGSVKLQGAGGSPIRDRGIGIFSMTLGPVEVTKEAVVADIEDQVLLGLDVLAGGNGEQADIFLSKNVIS</sequence>
<keyword evidence="4" id="KW-1185">Reference proteome</keyword>
<dbReference type="GO" id="GO:0004190">
    <property type="term" value="F:aspartic-type endopeptidase activity"/>
    <property type="evidence" value="ECO:0007669"/>
    <property type="project" value="InterPro"/>
</dbReference>
<dbReference type="EMBL" id="JAIWYP010000002">
    <property type="protein sequence ID" value="KAH3866592.1"/>
    <property type="molecule type" value="Genomic_DNA"/>
</dbReference>
<feature type="domain" description="Peptidase A2" evidence="2">
    <location>
        <begin position="75"/>
        <end position="154"/>
    </location>
</feature>
<protein>
    <recommendedName>
        <fullName evidence="2">Peptidase A2 domain-containing protein</fullName>
    </recommendedName>
</protein>
<keyword evidence="1" id="KW-0378">Hydrolase</keyword>